<dbReference type="EMBL" id="MT144026">
    <property type="protein sequence ID" value="QJA46948.1"/>
    <property type="molecule type" value="Genomic_DNA"/>
</dbReference>
<evidence type="ECO:0000313" key="1">
    <source>
        <dbReference type="EMBL" id="QJA46948.1"/>
    </source>
</evidence>
<gene>
    <name evidence="1" type="ORF">TM448A00578_0034</name>
</gene>
<reference evidence="1" key="1">
    <citation type="submission" date="2020-03" db="EMBL/GenBank/DDBJ databases">
        <title>The deep terrestrial virosphere.</title>
        <authorList>
            <person name="Holmfeldt K."/>
            <person name="Nilsson E."/>
            <person name="Simone D."/>
            <person name="Lopez-Fernandez M."/>
            <person name="Wu X."/>
            <person name="de Brujin I."/>
            <person name="Lundin D."/>
            <person name="Andersson A."/>
            <person name="Bertilsson S."/>
            <person name="Dopson M."/>
        </authorList>
    </citation>
    <scope>NUCLEOTIDE SEQUENCE</scope>
    <source>
        <strain evidence="1">TM448A00578</strain>
    </source>
</reference>
<organism evidence="1">
    <name type="scientific">viral metagenome</name>
    <dbReference type="NCBI Taxonomy" id="1070528"/>
    <lineage>
        <taxon>unclassified sequences</taxon>
        <taxon>metagenomes</taxon>
        <taxon>organismal metagenomes</taxon>
    </lineage>
</organism>
<name>A0A6H1ZHD9_9ZZZZ</name>
<protein>
    <submittedName>
        <fullName evidence="1">Uncharacterized protein</fullName>
    </submittedName>
</protein>
<accession>A0A6H1ZHD9</accession>
<proteinExistence type="predicted"/>
<sequence length="58" mass="6772">MNKDEREKALDWVKSNIGELEGDLESINISWKPKKGVEQEMEWKLRCLRAILAAKETL</sequence>
<dbReference type="AlphaFoldDB" id="A0A6H1ZHD9"/>